<gene>
    <name evidence="2" type="ORF">DKT69_19840</name>
</gene>
<evidence type="ECO:0000313" key="2">
    <source>
        <dbReference type="EMBL" id="PWR13676.1"/>
    </source>
</evidence>
<feature type="non-terminal residue" evidence="2">
    <location>
        <position position="387"/>
    </location>
</feature>
<feature type="region of interest" description="Disordered" evidence="1">
    <location>
        <begin position="263"/>
        <end position="287"/>
    </location>
</feature>
<evidence type="ECO:0000313" key="3">
    <source>
        <dbReference type="Proteomes" id="UP000246050"/>
    </source>
</evidence>
<proteinExistence type="predicted"/>
<feature type="compositionally biased region" description="Low complexity" evidence="1">
    <location>
        <begin position="265"/>
        <end position="287"/>
    </location>
</feature>
<organism evidence="2 3">
    <name type="scientific">Micromonospora sicca</name>
    <dbReference type="NCBI Taxonomy" id="2202420"/>
    <lineage>
        <taxon>Bacteria</taxon>
        <taxon>Bacillati</taxon>
        <taxon>Actinomycetota</taxon>
        <taxon>Actinomycetes</taxon>
        <taxon>Micromonosporales</taxon>
        <taxon>Micromonosporaceae</taxon>
        <taxon>Micromonospora</taxon>
    </lineage>
</organism>
<accession>A0A317DIX1</accession>
<evidence type="ECO:0000256" key="1">
    <source>
        <dbReference type="SAM" id="MobiDB-lite"/>
    </source>
</evidence>
<protein>
    <submittedName>
        <fullName evidence="2">Uncharacterized protein</fullName>
    </submittedName>
</protein>
<sequence>MSTSSYAADRPPLSGALTQTPWTLTAAAPAVMLPVRLETRFAGAALKIRVYPDQLHVDDHEPGLTAEEIAAGRAYWGEGQPGGPGGTPDEAAWSDLVRRFGAPRAAWIARVLEPVAGVFPDPLTRPGPWCEPARARLLPTQWYAVGRTASGKLFTGGSGTVTPDLPVGPTPLAADAAGTFGGDEAPPVDAGMRWTVDFATAVAAGMAFTVTVPVDAKGQPEPVERLLVFGLDTRTGPTGTVRALSRLLEAHAATDGLAFLAPDEPTNNTGSATPAATPTASPVTTGDSATAAAAPEAAAALVAAALGVPLTSGPDDAVSAARRQPARAGAPTALARGTGATGIDRPTGRLVRRLLWPASFGSLLRHLLPVATPAERAAVRDLSLIHI</sequence>
<dbReference type="AlphaFoldDB" id="A0A317DIX1"/>
<name>A0A317DIX1_9ACTN</name>
<comment type="caution">
    <text evidence="2">The sequence shown here is derived from an EMBL/GenBank/DDBJ whole genome shotgun (WGS) entry which is preliminary data.</text>
</comment>
<reference evidence="2 3" key="1">
    <citation type="submission" date="2018-05" db="EMBL/GenBank/DDBJ databases">
        <title>Micromonosporas from Atacama Desert.</title>
        <authorList>
            <person name="Carro L."/>
            <person name="Golinska P."/>
            <person name="Klenk H.-P."/>
            <person name="Goodfellow M."/>
        </authorList>
    </citation>
    <scope>NUCLEOTIDE SEQUENCE [LARGE SCALE GENOMIC DNA]</scope>
    <source>
        <strain evidence="2 3">4G51</strain>
    </source>
</reference>
<dbReference type="EMBL" id="QGKS01000257">
    <property type="protein sequence ID" value="PWR13676.1"/>
    <property type="molecule type" value="Genomic_DNA"/>
</dbReference>
<dbReference type="Proteomes" id="UP000246050">
    <property type="component" value="Unassembled WGS sequence"/>
</dbReference>